<evidence type="ECO:0000313" key="1">
    <source>
        <dbReference type="EMBL" id="OCK88346.1"/>
    </source>
</evidence>
<dbReference type="EMBL" id="KV748244">
    <property type="protein sequence ID" value="OCK88346.1"/>
    <property type="molecule type" value="Genomic_DNA"/>
</dbReference>
<keyword evidence="2" id="KW-1185">Reference proteome</keyword>
<reference evidence="1 2" key="1">
    <citation type="journal article" date="2016" name="Nat. Commun.">
        <title>Ectomycorrhizal ecology is imprinted in the genome of the dominant symbiotic fungus Cenococcum geophilum.</title>
        <authorList>
            <consortium name="DOE Joint Genome Institute"/>
            <person name="Peter M."/>
            <person name="Kohler A."/>
            <person name="Ohm R.A."/>
            <person name="Kuo A."/>
            <person name="Krutzmann J."/>
            <person name="Morin E."/>
            <person name="Arend M."/>
            <person name="Barry K.W."/>
            <person name="Binder M."/>
            <person name="Choi C."/>
            <person name="Clum A."/>
            <person name="Copeland A."/>
            <person name="Grisel N."/>
            <person name="Haridas S."/>
            <person name="Kipfer T."/>
            <person name="LaButti K."/>
            <person name="Lindquist E."/>
            <person name="Lipzen A."/>
            <person name="Maire R."/>
            <person name="Meier B."/>
            <person name="Mihaltcheva S."/>
            <person name="Molinier V."/>
            <person name="Murat C."/>
            <person name="Poggeler S."/>
            <person name="Quandt C.A."/>
            <person name="Sperisen C."/>
            <person name="Tritt A."/>
            <person name="Tisserant E."/>
            <person name="Crous P.W."/>
            <person name="Henrissat B."/>
            <person name="Nehls U."/>
            <person name="Egli S."/>
            <person name="Spatafora J.W."/>
            <person name="Grigoriev I.V."/>
            <person name="Martin F.M."/>
        </authorList>
    </citation>
    <scope>NUCLEOTIDE SEQUENCE [LARGE SCALE GENOMIC DNA]</scope>
    <source>
        <strain evidence="1 2">1.58</strain>
    </source>
</reference>
<dbReference type="Proteomes" id="UP000250078">
    <property type="component" value="Unassembled WGS sequence"/>
</dbReference>
<organism evidence="1 2">
    <name type="scientific">Cenococcum geophilum 1.58</name>
    <dbReference type="NCBI Taxonomy" id="794803"/>
    <lineage>
        <taxon>Eukaryota</taxon>
        <taxon>Fungi</taxon>
        <taxon>Dikarya</taxon>
        <taxon>Ascomycota</taxon>
        <taxon>Pezizomycotina</taxon>
        <taxon>Dothideomycetes</taxon>
        <taxon>Pleosporomycetidae</taxon>
        <taxon>Gloniales</taxon>
        <taxon>Gloniaceae</taxon>
        <taxon>Cenococcum</taxon>
    </lineage>
</organism>
<gene>
    <name evidence="1" type="ORF">K441DRAFT_476469</name>
</gene>
<proteinExistence type="predicted"/>
<protein>
    <submittedName>
        <fullName evidence="1">Uncharacterized protein</fullName>
    </submittedName>
</protein>
<evidence type="ECO:0000313" key="2">
    <source>
        <dbReference type="Proteomes" id="UP000250078"/>
    </source>
</evidence>
<name>A0ACC8ER84_9PEZI</name>
<accession>A0ACC8ER84</accession>
<feature type="non-terminal residue" evidence="1">
    <location>
        <position position="97"/>
    </location>
</feature>
<sequence length="97" mass="9868">TTSSSTHSPVSKWSSSGNLMQGYCATPEYTILDGPTVYWAPVVGCVGGKSDCCPFSVPASTQAVGASGGFPIAVDPAQATLDRCPDDYQSVGDGCCP</sequence>
<feature type="non-terminal residue" evidence="1">
    <location>
        <position position="1"/>
    </location>
</feature>